<dbReference type="SUPFAM" id="SSF46689">
    <property type="entry name" value="Homeodomain-like"/>
    <property type="match status" value="2"/>
</dbReference>
<dbReference type="GO" id="GO:0003700">
    <property type="term" value="F:DNA-binding transcription factor activity"/>
    <property type="evidence" value="ECO:0007669"/>
    <property type="project" value="InterPro"/>
</dbReference>
<keyword evidence="3" id="KW-0804">Transcription</keyword>
<accession>A0A174YXY5</accession>
<name>A0A174YXY5_9FIRM</name>
<evidence type="ECO:0000256" key="2">
    <source>
        <dbReference type="ARBA" id="ARBA00023125"/>
    </source>
</evidence>
<dbReference type="AlphaFoldDB" id="A0A174YXY5"/>
<evidence type="ECO:0000313" key="5">
    <source>
        <dbReference type="EMBL" id="CUQ75540.1"/>
    </source>
</evidence>
<dbReference type="InterPro" id="IPR018060">
    <property type="entry name" value="HTH_AraC"/>
</dbReference>
<evidence type="ECO:0000313" key="8">
    <source>
        <dbReference type="Proteomes" id="UP000285844"/>
    </source>
</evidence>
<dbReference type="RefSeq" id="WP_055214518.1">
    <property type="nucleotide sequence ID" value="NZ_CZBU01000001.1"/>
</dbReference>
<reference evidence="6 8" key="2">
    <citation type="submission" date="2018-08" db="EMBL/GenBank/DDBJ databases">
        <title>A genome reference for cultivated species of the human gut microbiota.</title>
        <authorList>
            <person name="Zou Y."/>
            <person name="Xue W."/>
            <person name="Luo G."/>
        </authorList>
    </citation>
    <scope>NUCLEOTIDE SEQUENCE [LARGE SCALE GENOMIC DNA]</scope>
    <source>
        <strain evidence="6 8">AM37-3BH</strain>
    </source>
</reference>
<dbReference type="PROSITE" id="PS00041">
    <property type="entry name" value="HTH_ARAC_FAMILY_1"/>
    <property type="match status" value="1"/>
</dbReference>
<dbReference type="EMBL" id="CZBU01000001">
    <property type="protein sequence ID" value="CUQ75540.1"/>
    <property type="molecule type" value="Genomic_DNA"/>
</dbReference>
<dbReference type="PANTHER" id="PTHR43280">
    <property type="entry name" value="ARAC-FAMILY TRANSCRIPTIONAL REGULATOR"/>
    <property type="match status" value="1"/>
</dbReference>
<dbReference type="OrthoDB" id="1650670at2"/>
<reference evidence="5 7" key="1">
    <citation type="submission" date="2015-09" db="EMBL/GenBank/DDBJ databases">
        <authorList>
            <consortium name="Pathogen Informatics"/>
        </authorList>
    </citation>
    <scope>NUCLEOTIDE SEQUENCE [LARGE SCALE GENOMIC DNA]</scope>
    <source>
        <strain evidence="5 7">2789STDY5834875</strain>
    </source>
</reference>
<dbReference type="InterPro" id="IPR020449">
    <property type="entry name" value="Tscrpt_reg_AraC-type_HTH"/>
</dbReference>
<dbReference type="GO" id="GO:0043565">
    <property type="term" value="F:sequence-specific DNA binding"/>
    <property type="evidence" value="ECO:0007669"/>
    <property type="project" value="InterPro"/>
</dbReference>
<dbReference type="PROSITE" id="PS01124">
    <property type="entry name" value="HTH_ARAC_FAMILY_2"/>
    <property type="match status" value="1"/>
</dbReference>
<evidence type="ECO:0000259" key="4">
    <source>
        <dbReference type="PROSITE" id="PS01124"/>
    </source>
</evidence>
<dbReference type="EMBL" id="QSHM01000018">
    <property type="protein sequence ID" value="RHC11704.1"/>
    <property type="molecule type" value="Genomic_DNA"/>
</dbReference>
<organism evidence="5 7">
    <name type="scientific">Lachnospira eligens</name>
    <dbReference type="NCBI Taxonomy" id="39485"/>
    <lineage>
        <taxon>Bacteria</taxon>
        <taxon>Bacillati</taxon>
        <taxon>Bacillota</taxon>
        <taxon>Clostridia</taxon>
        <taxon>Lachnospirales</taxon>
        <taxon>Lachnospiraceae</taxon>
        <taxon>Lachnospira</taxon>
    </lineage>
</organism>
<dbReference type="Pfam" id="PF12833">
    <property type="entry name" value="HTH_18"/>
    <property type="match status" value="1"/>
</dbReference>
<dbReference type="Proteomes" id="UP000285844">
    <property type="component" value="Unassembled WGS sequence"/>
</dbReference>
<protein>
    <submittedName>
        <fullName evidence="6">AraC family transcriptional regulator</fullName>
    </submittedName>
    <submittedName>
        <fullName evidence="5">L-rhamnose operon transcriptional activator rhaR</fullName>
    </submittedName>
</protein>
<dbReference type="InterPro" id="IPR009057">
    <property type="entry name" value="Homeodomain-like_sf"/>
</dbReference>
<evidence type="ECO:0000256" key="1">
    <source>
        <dbReference type="ARBA" id="ARBA00023015"/>
    </source>
</evidence>
<keyword evidence="1" id="KW-0805">Transcription regulation</keyword>
<evidence type="ECO:0000313" key="7">
    <source>
        <dbReference type="Proteomes" id="UP000095621"/>
    </source>
</evidence>
<gene>
    <name evidence="5" type="primary">rhaR_2</name>
    <name evidence="6" type="ORF">DW858_12345</name>
    <name evidence="5" type="ORF">ERS852490_00570</name>
</gene>
<sequence>MDYKVYLDYTMELLSKIKIPSYIIDTPFLWDDRYDGELRKTILSDAFLINHKETFQNFINCSGKNNTILLIHDSFACDYIYIKLPDSKKAFFAGPFSFEKFTNQRIDDLCSYNSIPPKFTDFMQLYYAALPVFADERCIEAIINCLCSKLWSSYTLEKKHFLNKNASEYMYNDYTPEPTKQSIEVLEQRYNDESLLMEYVAHGDFESIDKLAHLNSSGIKPRLSDSIRDRKNFMIILNTLCRKAAQSAYVHPIHLDEISRKFAIRIESCTTIAQLETLENEITRKYCLLVQSYSLRKYSKPVQNIINYISFNLTDDLSLNTISAEFALNSSYVSSLFKRETGSTLTNFVNNKRIEHAIYLLNTTKLPIQDIAVQCGITDVNYFTKLFKKIKNMTPSQYREMIQ</sequence>
<dbReference type="PANTHER" id="PTHR43280:SF34">
    <property type="entry name" value="ARAC-FAMILY TRANSCRIPTIONAL REGULATOR"/>
    <property type="match status" value="1"/>
</dbReference>
<feature type="domain" description="HTH araC/xylS-type" evidence="4">
    <location>
        <begin position="303"/>
        <end position="401"/>
    </location>
</feature>
<dbReference type="Proteomes" id="UP000095621">
    <property type="component" value="Unassembled WGS sequence"/>
</dbReference>
<keyword evidence="2" id="KW-0238">DNA-binding</keyword>
<dbReference type="Gene3D" id="1.10.10.60">
    <property type="entry name" value="Homeodomain-like"/>
    <property type="match status" value="2"/>
</dbReference>
<evidence type="ECO:0000313" key="6">
    <source>
        <dbReference type="EMBL" id="RHC11704.1"/>
    </source>
</evidence>
<dbReference type="PRINTS" id="PR00032">
    <property type="entry name" value="HTHARAC"/>
</dbReference>
<dbReference type="InterPro" id="IPR018062">
    <property type="entry name" value="HTH_AraC-typ_CS"/>
</dbReference>
<proteinExistence type="predicted"/>
<evidence type="ECO:0000256" key="3">
    <source>
        <dbReference type="ARBA" id="ARBA00023163"/>
    </source>
</evidence>
<dbReference type="SMART" id="SM00342">
    <property type="entry name" value="HTH_ARAC"/>
    <property type="match status" value="1"/>
</dbReference>